<evidence type="ECO:0000256" key="2">
    <source>
        <dbReference type="ARBA" id="ARBA00022448"/>
    </source>
</evidence>
<dbReference type="Pfam" id="PF10168">
    <property type="entry name" value="Nup88"/>
    <property type="match status" value="1"/>
</dbReference>
<dbReference type="GO" id="GO:0000056">
    <property type="term" value="P:ribosomal small subunit export from nucleus"/>
    <property type="evidence" value="ECO:0007669"/>
    <property type="project" value="InterPro"/>
</dbReference>
<evidence type="ECO:0000313" key="9">
    <source>
        <dbReference type="EMBL" id="KAA8916003.1"/>
    </source>
</evidence>
<dbReference type="SUPFAM" id="SSF50998">
    <property type="entry name" value="Quinoprotein alcohol dehydrogenase-like"/>
    <property type="match status" value="1"/>
</dbReference>
<evidence type="ECO:0008006" key="11">
    <source>
        <dbReference type="Google" id="ProtNLM"/>
    </source>
</evidence>
<dbReference type="VEuPathDB" id="FungiDB:TRICI_001818"/>
<gene>
    <name evidence="9" type="ORF">TRICI_001818</name>
</gene>
<dbReference type="PANTHER" id="PTHR13257:SF0">
    <property type="entry name" value="NUCLEAR PORE COMPLEX PROTEIN NUP88"/>
    <property type="match status" value="1"/>
</dbReference>
<keyword evidence="4" id="KW-0653">Protein transport</keyword>
<evidence type="ECO:0000256" key="3">
    <source>
        <dbReference type="ARBA" id="ARBA00022816"/>
    </source>
</evidence>
<dbReference type="GO" id="GO:0017056">
    <property type="term" value="F:structural constituent of nuclear pore"/>
    <property type="evidence" value="ECO:0007669"/>
    <property type="project" value="InterPro"/>
</dbReference>
<evidence type="ECO:0000256" key="7">
    <source>
        <dbReference type="ARBA" id="ARBA00023242"/>
    </source>
</evidence>
<dbReference type="GO" id="GO:0000055">
    <property type="term" value="P:ribosomal large subunit export from nucleus"/>
    <property type="evidence" value="ECO:0007669"/>
    <property type="project" value="InterPro"/>
</dbReference>
<keyword evidence="8" id="KW-0175">Coiled coil</keyword>
<dbReference type="InterPro" id="IPR011047">
    <property type="entry name" value="Quinoprotein_ADH-like_sf"/>
</dbReference>
<protein>
    <recommendedName>
        <fullName evidence="11">Nucleoporin Nup82</fullName>
    </recommendedName>
</protein>
<comment type="subcellular location">
    <subcellularLocation>
        <location evidence="1">Nucleus</location>
        <location evidence="1">Nuclear pore complex</location>
    </subcellularLocation>
</comment>
<dbReference type="PANTHER" id="PTHR13257">
    <property type="entry name" value="NUCLEOPORIN NUP84-RELATED"/>
    <property type="match status" value="1"/>
</dbReference>
<dbReference type="GO" id="GO:0006406">
    <property type="term" value="P:mRNA export from nucleus"/>
    <property type="evidence" value="ECO:0007669"/>
    <property type="project" value="TreeGrafter"/>
</dbReference>
<dbReference type="Proteomes" id="UP000761534">
    <property type="component" value="Unassembled WGS sequence"/>
</dbReference>
<keyword evidence="3" id="KW-0509">mRNA transport</keyword>
<organism evidence="9 10">
    <name type="scientific">Trichomonascus ciferrii</name>
    <dbReference type="NCBI Taxonomy" id="44093"/>
    <lineage>
        <taxon>Eukaryota</taxon>
        <taxon>Fungi</taxon>
        <taxon>Dikarya</taxon>
        <taxon>Ascomycota</taxon>
        <taxon>Saccharomycotina</taxon>
        <taxon>Dipodascomycetes</taxon>
        <taxon>Dipodascales</taxon>
        <taxon>Trichomonascaceae</taxon>
        <taxon>Trichomonascus</taxon>
        <taxon>Trichomonascus ciferrii complex</taxon>
    </lineage>
</organism>
<dbReference type="InterPro" id="IPR019321">
    <property type="entry name" value="Nucleoporin_Nup88"/>
</dbReference>
<keyword evidence="6" id="KW-0906">Nuclear pore complex</keyword>
<reference evidence="9" key="1">
    <citation type="journal article" date="2019" name="G3 (Bethesda)">
        <title>Genome Assemblies of Two Rare Opportunistic Yeast Pathogens: Diutina rugosa (syn. Candida rugosa) and Trichomonascus ciferrii (syn. Candida ciferrii).</title>
        <authorList>
            <person name="Mixao V."/>
            <person name="Saus E."/>
            <person name="Hansen A.P."/>
            <person name="Lass-Florl C."/>
            <person name="Gabaldon T."/>
        </authorList>
    </citation>
    <scope>NUCLEOTIDE SEQUENCE</scope>
    <source>
        <strain evidence="9">CBS 4856</strain>
    </source>
</reference>
<dbReference type="InterPro" id="IPR037700">
    <property type="entry name" value="NUP88/NUP82"/>
</dbReference>
<evidence type="ECO:0000256" key="1">
    <source>
        <dbReference type="ARBA" id="ARBA00004567"/>
    </source>
</evidence>
<name>A0A642V894_9ASCO</name>
<keyword evidence="2" id="KW-0813">Transport</keyword>
<keyword evidence="10" id="KW-1185">Reference proteome</keyword>
<dbReference type="AlphaFoldDB" id="A0A642V894"/>
<dbReference type="EMBL" id="SWFS01000128">
    <property type="protein sequence ID" value="KAA8916003.1"/>
    <property type="molecule type" value="Genomic_DNA"/>
</dbReference>
<keyword evidence="7" id="KW-0539">Nucleus</keyword>
<evidence type="ECO:0000256" key="5">
    <source>
        <dbReference type="ARBA" id="ARBA00023010"/>
    </source>
</evidence>
<evidence type="ECO:0000313" key="10">
    <source>
        <dbReference type="Proteomes" id="UP000761534"/>
    </source>
</evidence>
<sequence length="818" mass="90452">MAVARNFSKHILSHDIFRTEDEDAEAVKQFGARQWVGVPRNQMCTRGNDLFLAVGNTVRCIDASADSTSGYKKLDLPSVDFLIHSLCINESGTLLALVGEKKVVACLLPPTGALSGKETCLRVRSRQVGIDTSHNVLKVAWNPIARYDSNLIILTDDNYLRAYNLSWSYEDPEYVYCLTAQEDEQHMDESFGLDYDELEDPVSFTLGSAAEPHGKFTLYVLTRSGDIFGLCPWVPSHFTMSKEEVEDMFDASVSLEYEYRQKPDSKANVRRHYKQQLAWASQIWKQLATSMVESKLSPDGTLHDYHILRRPDRPPQDPQGPFSYHPFPQTLYEGDALDITAVDAGAMTALAVSYSTGRVTCFLQDVSLDMKWKGSGINSDVSLATLESIELPASSSGSVSTGTGGFGSDSTNAFASFGKTNNTSSAGISGFGSSGKPTNAVSERAISLQVDPAQDLCLFALEDKQAYRIDLSSWAIPLTHAMECGDLKEVERAISNSGHADVQMLVAGQDNSGFKGFALLEDMVGSQFSVAKTNLGIWVDHWADNEAAEAKHNTSALLDPKQPLALTSSETSDSNKDLAYEPMFSKQSVEAELKSLLDGVEFVPPRPNPSANLSLGEKIPATMEGLEYFDTLTNFFYHELSKVEKAGIIMHKRLRAQRSELHRQLDELGKLSKQLKTVNENRVPHKLQDAVDRQAALQQRSCDVLQKLTKSRALLLSEQEKKWFSELKRLQQRIYAGGGFEKRTKNSIAQADVILREFKLLNSDPSSNSTSQKGIDADSVVKLQSLLAREGEVVESTKNTLQKLLDDNLTDEMKTLSI</sequence>
<dbReference type="GO" id="GO:0005643">
    <property type="term" value="C:nuclear pore"/>
    <property type="evidence" value="ECO:0007669"/>
    <property type="project" value="UniProtKB-SubCell"/>
</dbReference>
<proteinExistence type="predicted"/>
<keyword evidence="5" id="KW-0811">Translocation</keyword>
<evidence type="ECO:0000256" key="6">
    <source>
        <dbReference type="ARBA" id="ARBA00023132"/>
    </source>
</evidence>
<evidence type="ECO:0000256" key="8">
    <source>
        <dbReference type="SAM" id="Coils"/>
    </source>
</evidence>
<feature type="coiled-coil region" evidence="8">
    <location>
        <begin position="651"/>
        <end position="681"/>
    </location>
</feature>
<dbReference type="OrthoDB" id="341482at2759"/>
<accession>A0A642V894</accession>
<evidence type="ECO:0000256" key="4">
    <source>
        <dbReference type="ARBA" id="ARBA00022927"/>
    </source>
</evidence>
<dbReference type="GO" id="GO:0006606">
    <property type="term" value="P:protein import into nucleus"/>
    <property type="evidence" value="ECO:0007669"/>
    <property type="project" value="TreeGrafter"/>
</dbReference>
<comment type="caution">
    <text evidence="9">The sequence shown here is derived from an EMBL/GenBank/DDBJ whole genome shotgun (WGS) entry which is preliminary data.</text>
</comment>